<dbReference type="InterPro" id="IPR007450">
    <property type="entry name" value="BamE_dom"/>
</dbReference>
<reference evidence="8 9" key="1">
    <citation type="submission" date="2018-08" db="EMBL/GenBank/DDBJ databases">
        <authorList>
            <person name="Khan S.A."/>
            <person name="Jeon C.O."/>
            <person name="Chun B.H."/>
            <person name="Jeong S.E."/>
        </authorList>
    </citation>
    <scope>NUCLEOTIDE SEQUENCE [LARGE SCALE GENOMIC DNA]</scope>
    <source>
        <strain evidence="8 9">S-16</strain>
    </source>
</reference>
<comment type="function">
    <text evidence="4">Part of the outer membrane protein assembly complex, which is involved in assembly and insertion of beta-barrel proteins into the outer membrane.</text>
</comment>
<feature type="region of interest" description="Disordered" evidence="5">
    <location>
        <begin position="154"/>
        <end position="179"/>
    </location>
</feature>
<dbReference type="InterPro" id="IPR037873">
    <property type="entry name" value="BamE-like"/>
</dbReference>
<evidence type="ECO:0000259" key="7">
    <source>
        <dbReference type="Pfam" id="PF04355"/>
    </source>
</evidence>
<comment type="caution">
    <text evidence="8">The sequence shown here is derived from an EMBL/GenBank/DDBJ whole genome shotgun (WGS) entry which is preliminary data.</text>
</comment>
<dbReference type="PANTHER" id="PTHR37482">
    <property type="entry name" value="OUTER MEMBRANE PROTEIN ASSEMBLY FACTOR BAME"/>
    <property type="match status" value="1"/>
</dbReference>
<feature type="compositionally biased region" description="Low complexity" evidence="5">
    <location>
        <begin position="159"/>
        <end position="179"/>
    </location>
</feature>
<dbReference type="AlphaFoldDB" id="A0A3N7HLX8"/>
<evidence type="ECO:0000256" key="2">
    <source>
        <dbReference type="ARBA" id="ARBA00023136"/>
    </source>
</evidence>
<keyword evidence="2 4" id="KW-0472">Membrane</keyword>
<evidence type="ECO:0000313" key="9">
    <source>
        <dbReference type="Proteomes" id="UP000267464"/>
    </source>
</evidence>
<evidence type="ECO:0000256" key="6">
    <source>
        <dbReference type="SAM" id="SignalP"/>
    </source>
</evidence>
<protein>
    <recommendedName>
        <fullName evidence="4">Outer membrane protein assembly factor BamE</fullName>
    </recommendedName>
</protein>
<keyword evidence="9" id="KW-1185">Reference proteome</keyword>
<evidence type="ECO:0000256" key="4">
    <source>
        <dbReference type="HAMAP-Rule" id="MF_00925"/>
    </source>
</evidence>
<comment type="similarity">
    <text evidence="4">Belongs to the BamE family.</text>
</comment>
<dbReference type="Pfam" id="PF04355">
    <property type="entry name" value="BamE"/>
    <property type="match status" value="1"/>
</dbReference>
<proteinExistence type="inferred from homology"/>
<evidence type="ECO:0000256" key="1">
    <source>
        <dbReference type="ARBA" id="ARBA00022729"/>
    </source>
</evidence>
<dbReference type="RefSeq" id="WP_124542568.1">
    <property type="nucleotide sequence ID" value="NZ_QUSW01000007.1"/>
</dbReference>
<evidence type="ECO:0000313" key="8">
    <source>
        <dbReference type="EMBL" id="RQP22593.1"/>
    </source>
</evidence>
<dbReference type="GO" id="GO:0043165">
    <property type="term" value="P:Gram-negative-bacterium-type cell outer membrane assembly"/>
    <property type="evidence" value="ECO:0007669"/>
    <property type="project" value="UniProtKB-UniRule"/>
</dbReference>
<evidence type="ECO:0000256" key="3">
    <source>
        <dbReference type="ARBA" id="ARBA00023237"/>
    </source>
</evidence>
<gene>
    <name evidence="4" type="primary">bamE</name>
    <name evidence="8" type="ORF">DZC73_22100</name>
</gene>
<organism evidence="8 9">
    <name type="scientific">Piscinibacter terrae</name>
    <dbReference type="NCBI Taxonomy" id="2496871"/>
    <lineage>
        <taxon>Bacteria</taxon>
        <taxon>Pseudomonadati</taxon>
        <taxon>Pseudomonadota</taxon>
        <taxon>Betaproteobacteria</taxon>
        <taxon>Burkholderiales</taxon>
        <taxon>Sphaerotilaceae</taxon>
        <taxon>Piscinibacter</taxon>
    </lineage>
</organism>
<comment type="subcellular location">
    <subcellularLocation>
        <location evidence="4">Cell outer membrane</location>
        <topology evidence="4">Lipid-anchor</topology>
    </subcellularLocation>
</comment>
<dbReference type="Gene3D" id="3.30.1450.10">
    <property type="match status" value="1"/>
</dbReference>
<dbReference type="HAMAP" id="MF_00925">
    <property type="entry name" value="OM_assembly_BamE"/>
    <property type="match status" value="1"/>
</dbReference>
<keyword evidence="4" id="KW-0564">Palmitate</keyword>
<dbReference type="PROSITE" id="PS51257">
    <property type="entry name" value="PROKAR_LIPOPROTEIN"/>
    <property type="match status" value="1"/>
</dbReference>
<feature type="signal peptide" evidence="6">
    <location>
        <begin position="1"/>
        <end position="27"/>
    </location>
</feature>
<keyword evidence="1 4" id="KW-0732">Signal</keyword>
<dbReference type="EMBL" id="QUSW01000007">
    <property type="protein sequence ID" value="RQP22593.1"/>
    <property type="molecule type" value="Genomic_DNA"/>
</dbReference>
<dbReference type="GO" id="GO:0030674">
    <property type="term" value="F:protein-macromolecule adaptor activity"/>
    <property type="evidence" value="ECO:0007669"/>
    <property type="project" value="TreeGrafter"/>
</dbReference>
<feature type="chain" id="PRO_5018341283" description="Outer membrane protein assembly factor BamE" evidence="6">
    <location>
        <begin position="28"/>
        <end position="179"/>
    </location>
</feature>
<dbReference type="OrthoDB" id="9808250at2"/>
<name>A0A3N7HLX8_9BURK</name>
<dbReference type="GO" id="GO:0051205">
    <property type="term" value="P:protein insertion into membrane"/>
    <property type="evidence" value="ECO:0007669"/>
    <property type="project" value="UniProtKB-UniRule"/>
</dbReference>
<reference evidence="8 9" key="2">
    <citation type="submission" date="2018-12" db="EMBL/GenBank/DDBJ databases">
        <title>Rhizobacter gummiphilus sp. nov., a rubber-degrading bacterium isolated from the soil of a botanical garden in Japan.</title>
        <authorList>
            <person name="Shunsuke S.S."/>
        </authorList>
    </citation>
    <scope>NUCLEOTIDE SEQUENCE [LARGE SCALE GENOMIC DNA]</scope>
    <source>
        <strain evidence="8 9">S-16</strain>
    </source>
</reference>
<sequence>MRSLPFSLGVAAAALCALLAGCESLQSSDNFLGVVTPYRVEVVQGNVVTKEQAQAIKPGMNRAQIRDILGAPLITDAFHQNRWDYVFTIRRQGAEPQRRSVVVLFDGDTMKSIDTGGELPAERDFVQSIDTFKTKRNAPPLALTDEQVKALPVPKKVDAPAQAAAASAPARSYPPLEAR</sequence>
<keyword evidence="4" id="KW-0449">Lipoprotein</keyword>
<comment type="subunit">
    <text evidence="4">Part of the Bam complex.</text>
</comment>
<dbReference type="GO" id="GO:1990063">
    <property type="term" value="C:Bam protein complex"/>
    <property type="evidence" value="ECO:0007669"/>
    <property type="project" value="TreeGrafter"/>
</dbReference>
<dbReference type="Proteomes" id="UP000267464">
    <property type="component" value="Unassembled WGS sequence"/>
</dbReference>
<dbReference type="InterPro" id="IPR026592">
    <property type="entry name" value="BamE"/>
</dbReference>
<accession>A0A3N7HLX8</accession>
<keyword evidence="3 4" id="KW-0998">Cell outer membrane</keyword>
<evidence type="ECO:0000256" key="5">
    <source>
        <dbReference type="SAM" id="MobiDB-lite"/>
    </source>
</evidence>
<dbReference type="PANTHER" id="PTHR37482:SF1">
    <property type="entry name" value="OUTER MEMBRANE PROTEIN ASSEMBLY FACTOR BAME"/>
    <property type="match status" value="1"/>
</dbReference>
<feature type="domain" description="Outer membrane protein assembly factor BamE" evidence="7">
    <location>
        <begin position="45"/>
        <end position="112"/>
    </location>
</feature>